<reference evidence="2 3" key="1">
    <citation type="submission" date="2019-09" db="EMBL/GenBank/DDBJ databases">
        <authorList>
            <person name="Depoorter E."/>
        </authorList>
    </citation>
    <scope>NUCLEOTIDE SEQUENCE [LARGE SCALE GENOMIC DNA]</scope>
    <source>
        <strain evidence="2 3">R-17378</strain>
    </source>
</reference>
<proteinExistence type="predicted"/>
<feature type="compositionally biased region" description="Basic and acidic residues" evidence="1">
    <location>
        <begin position="112"/>
        <end position="145"/>
    </location>
</feature>
<evidence type="ECO:0000256" key="1">
    <source>
        <dbReference type="SAM" id="MobiDB-lite"/>
    </source>
</evidence>
<name>A0ABY6XTB4_9BURK</name>
<sequence>MKAELATGEIVTLPKDCNCCTHNDPHWTYMDRLSRALNRKLLDPTDKRPEQRYYGAIGFAKEDLVRVETKIREMKLRGIVRLIPEESDEPTAEQREQLEENRRWLLQQYEARQPKPIEPPKDEDEQRRERNDRRDEVRERAKATL</sequence>
<feature type="region of interest" description="Disordered" evidence="1">
    <location>
        <begin position="105"/>
        <end position="145"/>
    </location>
</feature>
<organism evidence="2 3">
    <name type="scientific">Burkholderia aenigmatica</name>
    <dbReference type="NCBI Taxonomy" id="2015348"/>
    <lineage>
        <taxon>Bacteria</taxon>
        <taxon>Pseudomonadati</taxon>
        <taxon>Pseudomonadota</taxon>
        <taxon>Betaproteobacteria</taxon>
        <taxon>Burkholderiales</taxon>
        <taxon>Burkholderiaceae</taxon>
        <taxon>Burkholderia</taxon>
        <taxon>Burkholderia cepacia complex</taxon>
    </lineage>
</organism>
<accession>A0ABY6XTB4</accession>
<comment type="caution">
    <text evidence="2">The sequence shown here is derived from an EMBL/GenBank/DDBJ whole genome shotgun (WGS) entry which is preliminary data.</text>
</comment>
<dbReference type="EMBL" id="CABVQG010000013">
    <property type="protein sequence ID" value="VWC78377.1"/>
    <property type="molecule type" value="Genomic_DNA"/>
</dbReference>
<dbReference type="RefSeq" id="WP_174957999.1">
    <property type="nucleotide sequence ID" value="NZ_CABVQG010000013.1"/>
</dbReference>
<keyword evidence="3" id="KW-1185">Reference proteome</keyword>
<evidence type="ECO:0000313" key="2">
    <source>
        <dbReference type="EMBL" id="VWC78377.1"/>
    </source>
</evidence>
<gene>
    <name evidence="2" type="ORF">BLA17378_03738</name>
</gene>
<protein>
    <submittedName>
        <fullName evidence="2">Uncharacterized protein</fullName>
    </submittedName>
</protein>
<dbReference type="Proteomes" id="UP000494120">
    <property type="component" value="Unassembled WGS sequence"/>
</dbReference>
<evidence type="ECO:0000313" key="3">
    <source>
        <dbReference type="Proteomes" id="UP000494120"/>
    </source>
</evidence>